<name>U4LRU6_PYROM</name>
<protein>
    <submittedName>
        <fullName evidence="3">Uncharacterized protein</fullName>
    </submittedName>
</protein>
<evidence type="ECO:0000313" key="3">
    <source>
        <dbReference type="EMBL" id="CCX34680.1"/>
    </source>
</evidence>
<feature type="compositionally biased region" description="Polar residues" evidence="1">
    <location>
        <begin position="141"/>
        <end position="150"/>
    </location>
</feature>
<dbReference type="EMBL" id="HF936600">
    <property type="protein sequence ID" value="CCX34680.1"/>
    <property type="molecule type" value="Genomic_DNA"/>
</dbReference>
<gene>
    <name evidence="3" type="ORF">PCON_04175</name>
</gene>
<dbReference type="Proteomes" id="UP000018144">
    <property type="component" value="Unassembled WGS sequence"/>
</dbReference>
<dbReference type="AlphaFoldDB" id="U4LRU6"/>
<feature type="region of interest" description="Disordered" evidence="1">
    <location>
        <begin position="54"/>
        <end position="150"/>
    </location>
</feature>
<accession>U4LRU6</accession>
<sequence>MAKLSRSVQLLAVFPFIAIMLHVHGELFVTHPQPLETIEATVIEDSTIGASAHPLHAPDGYLLKTPDSSSYSEDSPNSNHPFVTIPDSPITNPEVSALTPRDAHDYPPEESLDYPTFFDPFSIHLPPPVDTPPYPDPPKVSSGSIPNNNS</sequence>
<keyword evidence="4" id="KW-1185">Reference proteome</keyword>
<reference evidence="3 4" key="1">
    <citation type="journal article" date="2013" name="PLoS Genet.">
        <title>The genome and development-dependent transcriptomes of Pyronema confluens: a window into fungal evolution.</title>
        <authorList>
            <person name="Traeger S."/>
            <person name="Altegoer F."/>
            <person name="Freitag M."/>
            <person name="Gabaldon T."/>
            <person name="Kempken F."/>
            <person name="Kumar A."/>
            <person name="Marcet-Houben M."/>
            <person name="Poggeler S."/>
            <person name="Stajich J.E."/>
            <person name="Nowrousian M."/>
        </authorList>
    </citation>
    <scope>NUCLEOTIDE SEQUENCE [LARGE SCALE GENOMIC DNA]</scope>
    <source>
        <strain evidence="4">CBS 100304</strain>
        <tissue evidence="3">Vegetative mycelium</tissue>
    </source>
</reference>
<evidence type="ECO:0000256" key="2">
    <source>
        <dbReference type="SAM" id="SignalP"/>
    </source>
</evidence>
<feature type="signal peptide" evidence="2">
    <location>
        <begin position="1"/>
        <end position="25"/>
    </location>
</feature>
<proteinExistence type="predicted"/>
<feature type="compositionally biased region" description="Pro residues" evidence="1">
    <location>
        <begin position="125"/>
        <end position="138"/>
    </location>
</feature>
<organism evidence="3 4">
    <name type="scientific">Pyronema omphalodes (strain CBS 100304)</name>
    <name type="common">Pyronema confluens</name>
    <dbReference type="NCBI Taxonomy" id="1076935"/>
    <lineage>
        <taxon>Eukaryota</taxon>
        <taxon>Fungi</taxon>
        <taxon>Dikarya</taxon>
        <taxon>Ascomycota</taxon>
        <taxon>Pezizomycotina</taxon>
        <taxon>Pezizomycetes</taxon>
        <taxon>Pezizales</taxon>
        <taxon>Pyronemataceae</taxon>
        <taxon>Pyronema</taxon>
    </lineage>
</organism>
<evidence type="ECO:0000256" key="1">
    <source>
        <dbReference type="SAM" id="MobiDB-lite"/>
    </source>
</evidence>
<feature type="chain" id="PRO_5004651856" evidence="2">
    <location>
        <begin position="26"/>
        <end position="150"/>
    </location>
</feature>
<feature type="compositionally biased region" description="Low complexity" evidence="1">
    <location>
        <begin position="66"/>
        <end position="79"/>
    </location>
</feature>
<keyword evidence="2" id="KW-0732">Signal</keyword>
<evidence type="ECO:0000313" key="4">
    <source>
        <dbReference type="Proteomes" id="UP000018144"/>
    </source>
</evidence>